<dbReference type="PATRIC" id="fig|1653334.4.peg.228"/>
<keyword evidence="4" id="KW-0133">Cell shape</keyword>
<keyword evidence="2" id="KW-0732">Signal</keyword>
<feature type="active site" evidence="7">
    <location>
        <position position="130"/>
    </location>
</feature>
<reference evidence="12 14" key="1">
    <citation type="submission" date="2015-09" db="EMBL/GenBank/DDBJ databases">
        <title>Identification and resolution of microdiversity through metagenomic sequencing of parallel consortia.</title>
        <authorList>
            <person name="Nelson W.C."/>
            <person name="Romine M.F."/>
            <person name="Lindemann S.R."/>
        </authorList>
    </citation>
    <scope>NUCLEOTIDE SEQUENCE [LARGE SCALE GENOMIC DNA]</scope>
    <source>
        <strain evidence="12">HL-109</strain>
    </source>
</reference>
<dbReference type="EMBL" id="FMBM01000002">
    <property type="protein sequence ID" value="SCC80577.1"/>
    <property type="molecule type" value="Genomic_DNA"/>
</dbReference>
<dbReference type="STRING" id="1653334.GA0071312_1574"/>
<dbReference type="InterPro" id="IPR012338">
    <property type="entry name" value="Beta-lactam/transpept-like"/>
</dbReference>
<feature type="domain" description="Peptidase S11 D-alanyl-D-alanine carboxypeptidase A N-terminal" evidence="11">
    <location>
        <begin position="41"/>
        <end position="262"/>
    </location>
</feature>
<dbReference type="PANTHER" id="PTHR21581:SF6">
    <property type="entry name" value="TRAFFICKING PROTEIN PARTICLE COMPLEX SUBUNIT 12"/>
    <property type="match status" value="1"/>
</dbReference>
<dbReference type="Gene3D" id="3.40.710.10">
    <property type="entry name" value="DD-peptidase/beta-lactamase superfamily"/>
    <property type="match status" value="1"/>
</dbReference>
<dbReference type="EMBL" id="LJSX01000019">
    <property type="protein sequence ID" value="KPQ10072.1"/>
    <property type="molecule type" value="Genomic_DNA"/>
</dbReference>
<comment type="similarity">
    <text evidence="1 9">Belongs to the peptidase S11 family.</text>
</comment>
<dbReference type="GO" id="GO:0009002">
    <property type="term" value="F:serine-type D-Ala-D-Ala carboxypeptidase activity"/>
    <property type="evidence" value="ECO:0007669"/>
    <property type="project" value="UniProtKB-EC"/>
</dbReference>
<evidence type="ECO:0000256" key="10">
    <source>
        <dbReference type="SAM" id="MobiDB-lite"/>
    </source>
</evidence>
<keyword evidence="5" id="KW-0573">Peptidoglycan synthesis</keyword>
<keyword evidence="6" id="KW-0961">Cell wall biogenesis/degradation</keyword>
<dbReference type="EC" id="3.4.16.4" evidence="12"/>
<evidence type="ECO:0000256" key="2">
    <source>
        <dbReference type="ARBA" id="ARBA00022729"/>
    </source>
</evidence>
<evidence type="ECO:0000256" key="8">
    <source>
        <dbReference type="PIRSR" id="PIRSR618044-2"/>
    </source>
</evidence>
<keyword evidence="3 12" id="KW-0378">Hydrolase</keyword>
<dbReference type="PRINTS" id="PR00725">
    <property type="entry name" value="DADACBPTASE1"/>
</dbReference>
<evidence type="ECO:0000256" key="5">
    <source>
        <dbReference type="ARBA" id="ARBA00022984"/>
    </source>
</evidence>
<accession>A0A0P7X5C8</accession>
<dbReference type="AlphaFoldDB" id="A0A0P7X5C8"/>
<dbReference type="InterPro" id="IPR018044">
    <property type="entry name" value="Peptidase_S11"/>
</dbReference>
<evidence type="ECO:0000313" key="14">
    <source>
        <dbReference type="Proteomes" id="UP000050497"/>
    </source>
</evidence>
<keyword evidence="12" id="KW-0121">Carboxypeptidase</keyword>
<proteinExistence type="inferred from homology"/>
<feature type="region of interest" description="Disordered" evidence="10">
    <location>
        <begin position="328"/>
        <end position="388"/>
    </location>
</feature>
<feature type="binding site" evidence="8">
    <location>
        <position position="232"/>
    </location>
    <ligand>
        <name>substrate</name>
    </ligand>
</feature>
<keyword evidence="15" id="KW-1185">Reference proteome</keyword>
<evidence type="ECO:0000313" key="12">
    <source>
        <dbReference type="EMBL" id="KPQ10072.1"/>
    </source>
</evidence>
<dbReference type="PANTHER" id="PTHR21581">
    <property type="entry name" value="D-ALANYL-D-ALANINE CARBOXYPEPTIDASE"/>
    <property type="match status" value="1"/>
</dbReference>
<dbReference type="InterPro" id="IPR001967">
    <property type="entry name" value="Peptidase_S11_N"/>
</dbReference>
<feature type="compositionally biased region" description="Low complexity" evidence="10">
    <location>
        <begin position="360"/>
        <end position="380"/>
    </location>
</feature>
<dbReference type="SUPFAM" id="SSF56601">
    <property type="entry name" value="beta-lactamase/transpeptidase-like"/>
    <property type="match status" value="1"/>
</dbReference>
<dbReference type="Proteomes" id="UP000050497">
    <property type="component" value="Unassembled WGS sequence"/>
</dbReference>
<evidence type="ECO:0000256" key="3">
    <source>
        <dbReference type="ARBA" id="ARBA00022801"/>
    </source>
</evidence>
<evidence type="ECO:0000256" key="4">
    <source>
        <dbReference type="ARBA" id="ARBA00022960"/>
    </source>
</evidence>
<name>A0A0P7X5C8_9HYPH</name>
<dbReference type="GO" id="GO:0006508">
    <property type="term" value="P:proteolysis"/>
    <property type="evidence" value="ECO:0007669"/>
    <property type="project" value="InterPro"/>
</dbReference>
<evidence type="ECO:0000259" key="11">
    <source>
        <dbReference type="Pfam" id="PF00768"/>
    </source>
</evidence>
<evidence type="ECO:0000256" key="7">
    <source>
        <dbReference type="PIRSR" id="PIRSR618044-1"/>
    </source>
</evidence>
<evidence type="ECO:0000313" key="15">
    <source>
        <dbReference type="Proteomes" id="UP000182800"/>
    </source>
</evidence>
<dbReference type="Proteomes" id="UP000182800">
    <property type="component" value="Unassembled WGS sequence"/>
</dbReference>
<feature type="active site" description="Proton acceptor" evidence="7">
    <location>
        <position position="73"/>
    </location>
</feature>
<organism evidence="12 14">
    <name type="scientific">Saliniramus fredricksonii</name>
    <dbReference type="NCBI Taxonomy" id="1653334"/>
    <lineage>
        <taxon>Bacteria</taxon>
        <taxon>Pseudomonadati</taxon>
        <taxon>Pseudomonadota</taxon>
        <taxon>Alphaproteobacteria</taxon>
        <taxon>Hyphomicrobiales</taxon>
        <taxon>Salinarimonadaceae</taxon>
        <taxon>Saliniramus</taxon>
    </lineage>
</organism>
<evidence type="ECO:0000256" key="9">
    <source>
        <dbReference type="RuleBase" id="RU004016"/>
    </source>
</evidence>
<evidence type="ECO:0000256" key="6">
    <source>
        <dbReference type="ARBA" id="ARBA00023316"/>
    </source>
</evidence>
<gene>
    <name evidence="13" type="ORF">GA0071312_1574</name>
    <name evidence="12" type="ORF">HLUCCO17_12405</name>
</gene>
<comment type="caution">
    <text evidence="12">The sequence shown here is derived from an EMBL/GenBank/DDBJ whole genome shotgun (WGS) entry which is preliminary data.</text>
</comment>
<protein>
    <submittedName>
        <fullName evidence="12">D-alanyl-D-alanine carboxypeptidase</fullName>
        <ecNumber evidence="12">3.4.16.4</ecNumber>
    </submittedName>
</protein>
<dbReference type="GO" id="GO:0009252">
    <property type="term" value="P:peptidoglycan biosynthetic process"/>
    <property type="evidence" value="ECO:0007669"/>
    <property type="project" value="UniProtKB-KW"/>
</dbReference>
<dbReference type="Pfam" id="PF00768">
    <property type="entry name" value="Peptidase_S11"/>
    <property type="match status" value="1"/>
</dbReference>
<sequence length="388" mass="41470">MRMVGIGDQDKMARIVVLLIAVIVTVFPVERADADERPEWVAGTPALVADLDSGRVLYSQNPTLPWYPASLTKLMTAYVAMDEARNGRVRMDDMFTVSARAAGEPPSKMGFSPGTQIRLDNALLIIMVRSANDVATTIAEGIAGSVDDFVAIMNFHAARLGMHDTYFTNAHGLPDARKRTTARDMAILARALYREFPEQRDLFGLDSIRYGSSTMRNHNGLIGRYAGTTGMKTGYICSSGFNVVVTAERRGRRLVAIVMGAPSSAERTIRSAALLEHGFSRLGWGGTTLEALPRQGGIAPPDLRPVTCGRNPPSSITLPQAGTERFAFAGGSGSSPLLPQVDLPDRPPANPVRVWTGATPPGAQEPVPAPAAAARAAASVPLPPPRPF</sequence>
<feature type="active site" description="Acyl-ester intermediate" evidence="7">
    <location>
        <position position="70"/>
    </location>
</feature>
<keyword evidence="12" id="KW-0645">Protease</keyword>
<evidence type="ECO:0000313" key="13">
    <source>
        <dbReference type="EMBL" id="SCC80577.1"/>
    </source>
</evidence>
<dbReference type="GO" id="GO:0071555">
    <property type="term" value="P:cell wall organization"/>
    <property type="evidence" value="ECO:0007669"/>
    <property type="project" value="UniProtKB-KW"/>
</dbReference>
<dbReference type="GO" id="GO:0008360">
    <property type="term" value="P:regulation of cell shape"/>
    <property type="evidence" value="ECO:0007669"/>
    <property type="project" value="UniProtKB-KW"/>
</dbReference>
<reference evidence="13 15" key="2">
    <citation type="submission" date="2016-08" db="EMBL/GenBank/DDBJ databases">
        <authorList>
            <person name="Varghese N."/>
            <person name="Submissions Spin"/>
        </authorList>
    </citation>
    <scope>NUCLEOTIDE SEQUENCE [LARGE SCALE GENOMIC DNA]</scope>
    <source>
        <strain evidence="13 15">HL-109</strain>
    </source>
</reference>
<evidence type="ECO:0000256" key="1">
    <source>
        <dbReference type="ARBA" id="ARBA00007164"/>
    </source>
</evidence>